<dbReference type="InterPro" id="IPR001810">
    <property type="entry name" value="F-box_dom"/>
</dbReference>
<organism evidence="2 3">
    <name type="scientific">Podospora fimiseda</name>
    <dbReference type="NCBI Taxonomy" id="252190"/>
    <lineage>
        <taxon>Eukaryota</taxon>
        <taxon>Fungi</taxon>
        <taxon>Dikarya</taxon>
        <taxon>Ascomycota</taxon>
        <taxon>Pezizomycotina</taxon>
        <taxon>Sordariomycetes</taxon>
        <taxon>Sordariomycetidae</taxon>
        <taxon>Sordariales</taxon>
        <taxon>Podosporaceae</taxon>
        <taxon>Podospora</taxon>
    </lineage>
</organism>
<dbReference type="EMBL" id="MU865371">
    <property type="protein sequence ID" value="KAK4225254.1"/>
    <property type="molecule type" value="Genomic_DNA"/>
</dbReference>
<dbReference type="PROSITE" id="PS50181">
    <property type="entry name" value="FBOX"/>
    <property type="match status" value="1"/>
</dbReference>
<dbReference type="AlphaFoldDB" id="A0AAN7BL30"/>
<proteinExistence type="predicted"/>
<protein>
    <recommendedName>
        <fullName evidence="1">F-box domain-containing protein</fullName>
    </recommendedName>
</protein>
<name>A0AAN7BL30_9PEZI</name>
<evidence type="ECO:0000313" key="2">
    <source>
        <dbReference type="EMBL" id="KAK4225254.1"/>
    </source>
</evidence>
<feature type="domain" description="F-box" evidence="1">
    <location>
        <begin position="5"/>
        <end position="54"/>
    </location>
</feature>
<reference evidence="2" key="2">
    <citation type="submission" date="2023-05" db="EMBL/GenBank/DDBJ databases">
        <authorList>
            <consortium name="Lawrence Berkeley National Laboratory"/>
            <person name="Steindorff A."/>
            <person name="Hensen N."/>
            <person name="Bonometti L."/>
            <person name="Westerberg I."/>
            <person name="Brannstrom I.O."/>
            <person name="Guillou S."/>
            <person name="Cros-Aarteil S."/>
            <person name="Calhoun S."/>
            <person name="Haridas S."/>
            <person name="Kuo A."/>
            <person name="Mondo S."/>
            <person name="Pangilinan J."/>
            <person name="Riley R."/>
            <person name="Labutti K."/>
            <person name="Andreopoulos B."/>
            <person name="Lipzen A."/>
            <person name="Chen C."/>
            <person name="Yanf M."/>
            <person name="Daum C."/>
            <person name="Ng V."/>
            <person name="Clum A."/>
            <person name="Ohm R."/>
            <person name="Martin F."/>
            <person name="Silar P."/>
            <person name="Natvig D."/>
            <person name="Lalanne C."/>
            <person name="Gautier V."/>
            <person name="Ament-Velasquez S.L."/>
            <person name="Kruys A."/>
            <person name="Hutchinson M.I."/>
            <person name="Powell A.J."/>
            <person name="Barry K."/>
            <person name="Miller A.N."/>
            <person name="Grigoriev I.V."/>
            <person name="Debuchy R."/>
            <person name="Gladieux P."/>
            <person name="Thoren M.H."/>
            <person name="Johannesson H."/>
        </authorList>
    </citation>
    <scope>NUCLEOTIDE SEQUENCE</scope>
    <source>
        <strain evidence="2">CBS 990.96</strain>
    </source>
</reference>
<keyword evidence="3" id="KW-1185">Reference proteome</keyword>
<gene>
    <name evidence="2" type="ORF">QBC38DRAFT_483445</name>
</gene>
<dbReference type="Proteomes" id="UP001301958">
    <property type="component" value="Unassembled WGS sequence"/>
</dbReference>
<evidence type="ECO:0000259" key="1">
    <source>
        <dbReference type="PROSITE" id="PS50181"/>
    </source>
</evidence>
<accession>A0AAN7BL30</accession>
<sequence length="503" mass="57340">MSHIASHLDKLPLELIEPIISQITFRDAIALTNQVQKGSHLWNAFSISPVWKRIWPMIIANREQFETLTELMINVNGRIMDLTGNFLDGPPGKFLNQAFKEQGKLIDGNARLRHSMFGWAFGGYNVLDYAAIKASQNLTKVLSQVNPNVLSFICQELPIDLVATLAPSIDEFESEVELRKGLLESLQADCMCDSYLPTQNQAVSGSRFDAKDWMRKCRLRHPTRPLFHFSIPQTKAFVAAYSEAQKKLNSAKADELRDMSKLYHRHHSMLKMPLAPQTPRKNPNHIPEQLGATAKSVEKIIDIRRHPTLKRSHKRGATTEGGSRFMYPHACLIPYDWCLRLWRAVVESMDVSHAPKHILQHIDVVKKGMDVYYGKIKHDEFGGALEYDDDGYLEGLWRTKIRPVDKTPAFAVHQEEALDVLRHKLIRPLLPSKPKEVEWLVAFLEVVKWVEGEYPEVSDEIKGANGDLEQDPDVERWVRGKTRKGKNDSQVAVIEQGLARVHV</sequence>
<reference evidence="2" key="1">
    <citation type="journal article" date="2023" name="Mol. Phylogenet. Evol.">
        <title>Genome-scale phylogeny and comparative genomics of the fungal order Sordariales.</title>
        <authorList>
            <person name="Hensen N."/>
            <person name="Bonometti L."/>
            <person name="Westerberg I."/>
            <person name="Brannstrom I.O."/>
            <person name="Guillou S."/>
            <person name="Cros-Aarteil S."/>
            <person name="Calhoun S."/>
            <person name="Haridas S."/>
            <person name="Kuo A."/>
            <person name="Mondo S."/>
            <person name="Pangilinan J."/>
            <person name="Riley R."/>
            <person name="LaButti K."/>
            <person name="Andreopoulos B."/>
            <person name="Lipzen A."/>
            <person name="Chen C."/>
            <person name="Yan M."/>
            <person name="Daum C."/>
            <person name="Ng V."/>
            <person name="Clum A."/>
            <person name="Steindorff A."/>
            <person name="Ohm R.A."/>
            <person name="Martin F."/>
            <person name="Silar P."/>
            <person name="Natvig D.O."/>
            <person name="Lalanne C."/>
            <person name="Gautier V."/>
            <person name="Ament-Velasquez S.L."/>
            <person name="Kruys A."/>
            <person name="Hutchinson M.I."/>
            <person name="Powell A.J."/>
            <person name="Barry K."/>
            <person name="Miller A.N."/>
            <person name="Grigoriev I.V."/>
            <person name="Debuchy R."/>
            <person name="Gladieux P."/>
            <person name="Hiltunen Thoren M."/>
            <person name="Johannesson H."/>
        </authorList>
    </citation>
    <scope>NUCLEOTIDE SEQUENCE</scope>
    <source>
        <strain evidence="2">CBS 990.96</strain>
    </source>
</reference>
<comment type="caution">
    <text evidence="2">The sequence shown here is derived from an EMBL/GenBank/DDBJ whole genome shotgun (WGS) entry which is preliminary data.</text>
</comment>
<evidence type="ECO:0000313" key="3">
    <source>
        <dbReference type="Proteomes" id="UP001301958"/>
    </source>
</evidence>